<dbReference type="Proteomes" id="UP000828390">
    <property type="component" value="Unassembled WGS sequence"/>
</dbReference>
<keyword evidence="1" id="KW-0812">Transmembrane</keyword>
<keyword evidence="1" id="KW-0472">Membrane</keyword>
<protein>
    <submittedName>
        <fullName evidence="2">Uncharacterized protein</fullName>
    </submittedName>
</protein>
<reference evidence="2" key="2">
    <citation type="submission" date="2020-11" db="EMBL/GenBank/DDBJ databases">
        <authorList>
            <person name="McCartney M.A."/>
            <person name="Auch B."/>
            <person name="Kono T."/>
            <person name="Mallez S."/>
            <person name="Becker A."/>
            <person name="Gohl D.M."/>
            <person name="Silverstein K.A.T."/>
            <person name="Koren S."/>
            <person name="Bechman K.B."/>
            <person name="Herman A."/>
            <person name="Abrahante J.E."/>
            <person name="Garbe J."/>
        </authorList>
    </citation>
    <scope>NUCLEOTIDE SEQUENCE</scope>
    <source>
        <strain evidence="2">Duluth1</strain>
        <tissue evidence="2">Whole animal</tissue>
    </source>
</reference>
<organism evidence="2 3">
    <name type="scientific">Dreissena polymorpha</name>
    <name type="common">Zebra mussel</name>
    <name type="synonym">Mytilus polymorpha</name>
    <dbReference type="NCBI Taxonomy" id="45954"/>
    <lineage>
        <taxon>Eukaryota</taxon>
        <taxon>Metazoa</taxon>
        <taxon>Spiralia</taxon>
        <taxon>Lophotrochozoa</taxon>
        <taxon>Mollusca</taxon>
        <taxon>Bivalvia</taxon>
        <taxon>Autobranchia</taxon>
        <taxon>Heteroconchia</taxon>
        <taxon>Euheterodonta</taxon>
        <taxon>Imparidentia</taxon>
        <taxon>Neoheterodontei</taxon>
        <taxon>Myida</taxon>
        <taxon>Dreissenoidea</taxon>
        <taxon>Dreissenidae</taxon>
        <taxon>Dreissena</taxon>
    </lineage>
</organism>
<evidence type="ECO:0000313" key="2">
    <source>
        <dbReference type="EMBL" id="KAH3859896.1"/>
    </source>
</evidence>
<reference evidence="2" key="1">
    <citation type="journal article" date="2019" name="bioRxiv">
        <title>The Genome of the Zebra Mussel, Dreissena polymorpha: A Resource for Invasive Species Research.</title>
        <authorList>
            <person name="McCartney M.A."/>
            <person name="Auch B."/>
            <person name="Kono T."/>
            <person name="Mallez S."/>
            <person name="Zhang Y."/>
            <person name="Obille A."/>
            <person name="Becker A."/>
            <person name="Abrahante J.E."/>
            <person name="Garbe J."/>
            <person name="Badalamenti J.P."/>
            <person name="Herman A."/>
            <person name="Mangelson H."/>
            <person name="Liachko I."/>
            <person name="Sullivan S."/>
            <person name="Sone E.D."/>
            <person name="Koren S."/>
            <person name="Silverstein K.A.T."/>
            <person name="Beckman K.B."/>
            <person name="Gohl D.M."/>
        </authorList>
    </citation>
    <scope>NUCLEOTIDE SEQUENCE</scope>
    <source>
        <strain evidence="2">Duluth1</strain>
        <tissue evidence="2">Whole animal</tissue>
    </source>
</reference>
<keyword evidence="1" id="KW-1133">Transmembrane helix</keyword>
<dbReference type="AlphaFoldDB" id="A0A9D4LL13"/>
<name>A0A9D4LL13_DREPO</name>
<dbReference type="EMBL" id="JAIWYP010000003">
    <property type="protein sequence ID" value="KAH3859896.1"/>
    <property type="molecule type" value="Genomic_DNA"/>
</dbReference>
<sequence>MLKQNFGWAWSLWAGAPGLVMGPYIVEIYRIVIRDIQYQFEVNRCRNEHMLIAIMFNVGGDSGQDERTYGQTAEITNSERGDSQRQMRISTDSTGVTMLLKRMDKKASI</sequence>
<gene>
    <name evidence="2" type="ORF">DPMN_102717</name>
</gene>
<proteinExistence type="predicted"/>
<evidence type="ECO:0000256" key="1">
    <source>
        <dbReference type="SAM" id="Phobius"/>
    </source>
</evidence>
<keyword evidence="3" id="KW-1185">Reference proteome</keyword>
<evidence type="ECO:0000313" key="3">
    <source>
        <dbReference type="Proteomes" id="UP000828390"/>
    </source>
</evidence>
<feature type="transmembrane region" description="Helical" evidence="1">
    <location>
        <begin position="6"/>
        <end position="26"/>
    </location>
</feature>
<accession>A0A9D4LL13</accession>
<comment type="caution">
    <text evidence="2">The sequence shown here is derived from an EMBL/GenBank/DDBJ whole genome shotgun (WGS) entry which is preliminary data.</text>
</comment>